<keyword evidence="2" id="KW-0614">Plasmid</keyword>
<dbReference type="Proteomes" id="UP000217979">
    <property type="component" value="Plasmid unnamed"/>
</dbReference>
<accession>A0A291E6D5</accession>
<evidence type="ECO:0000313" key="3">
    <source>
        <dbReference type="Proteomes" id="UP000217979"/>
    </source>
</evidence>
<geneLocation type="plasmid" evidence="2">
    <name>unnamed</name>
</geneLocation>
<dbReference type="EMBL" id="CP023526">
    <property type="protein sequence ID" value="ATF95448.1"/>
    <property type="molecule type" value="Genomic_DNA"/>
</dbReference>
<reference evidence="2 3" key="1">
    <citation type="submission" date="2017-09" db="EMBL/GenBank/DDBJ databases">
        <title>FDA dAtabase for Regulatory Grade micrObial Sequences (FDA-ARGOS): Supporting development and validation of Infectious Disease Dx tests.</title>
        <authorList>
            <person name="Minogue T."/>
            <person name="Wolcott M."/>
            <person name="Wasieloski L."/>
            <person name="Aguilar W."/>
            <person name="Moore D."/>
            <person name="Tallon L."/>
            <person name="Sadzewicz L."/>
            <person name="Ott S."/>
            <person name="Zhao X."/>
            <person name="Nagaraj S."/>
            <person name="Vavikolanu K."/>
            <person name="Aluvathingal J."/>
            <person name="Nadendla S."/>
            <person name="Sichtig H."/>
        </authorList>
    </citation>
    <scope>NUCLEOTIDE SEQUENCE [LARGE SCALE GENOMIC DNA]</scope>
    <source>
        <strain evidence="2 3">FDAARGOS_392</strain>
        <plasmid evidence="3">Plasmid unnamed</plasmid>
    </source>
</reference>
<keyword evidence="1" id="KW-0812">Transmembrane</keyword>
<evidence type="ECO:0000313" key="2">
    <source>
        <dbReference type="EMBL" id="ATF95448.1"/>
    </source>
</evidence>
<name>A0A291E6D5_9ENTR</name>
<gene>
    <name evidence="2" type="ORF">CO704_25565</name>
</gene>
<keyword evidence="1" id="KW-0472">Membrane</keyword>
<feature type="transmembrane region" description="Helical" evidence="1">
    <location>
        <begin position="20"/>
        <end position="40"/>
    </location>
</feature>
<organism evidence="2 3">
    <name type="scientific">Cedecea neteri</name>
    <dbReference type="NCBI Taxonomy" id="158822"/>
    <lineage>
        <taxon>Bacteria</taxon>
        <taxon>Pseudomonadati</taxon>
        <taxon>Pseudomonadota</taxon>
        <taxon>Gammaproteobacteria</taxon>
        <taxon>Enterobacterales</taxon>
        <taxon>Enterobacteriaceae</taxon>
        <taxon>Cedecea</taxon>
    </lineage>
</organism>
<protein>
    <submittedName>
        <fullName evidence="2">Uncharacterized protein</fullName>
    </submittedName>
</protein>
<evidence type="ECO:0000256" key="1">
    <source>
        <dbReference type="SAM" id="Phobius"/>
    </source>
</evidence>
<proteinExistence type="predicted"/>
<sequence length="65" mass="7454">MLPETEKNRPFKITCVRSEYHVLPAFPGVLILNLMIFFLLNEKVAGLSSEIFTITESKNLQELND</sequence>
<dbReference type="AlphaFoldDB" id="A0A291E6D5"/>
<keyword evidence="1" id="KW-1133">Transmembrane helix</keyword>